<dbReference type="EMBL" id="FMJD01000008">
    <property type="protein sequence ID" value="SCM76894.1"/>
    <property type="molecule type" value="Genomic_DNA"/>
</dbReference>
<sequence>MYNIAPLPLDVRSTGCYPDCLRVGVDIGSTTTKLVVIGNNENILYKTYTRHYSDIAQSIVYCLSCLQGSNTVPANLPLALMITGSGGMGVAETIGFPFVQEVIACAKAVETFAPETDVSIELGGEDAKITFFTDGIEQRMNGSCAGGTGAFIDQMASLLQTDARGLNDLAGNAVSLYPVAARCGVFAKTDVQSLLNEGASRQDIALSVLQAVAHQSISGLACGRKIRGKVAFLGGPLTFLPELKQRFVETLQLTPEDIVSPPDSELFVAMGAALHGDRKRQVTLDALLRAFGKLTGMGPRQQRSALPALFSSEEERQTFEQRHRRACVARADLTGYRGATFLGIDGGSTTTKAVLIGEDGQLLYSYYRGNEGDPLKIVGHILGEIYAVLPEGAEIAASSVTGYGEALIREAYRMDFSEVETIAHYKAANHFLPGVDFILDIGGQDMKCLRIRNGVIDSILLNEACSSGCGSFIETFARSLKMSVTDFARAALEARAPPDLGSRCTVFMNSSVKQAQKEGASIGDIAAGLSYAVIKNALIKVIKVRKPEDLGRKIIVQGGTFCNDAVLRAFELVAGREAVRPDIAGLMGAFGSALIAKERWQGGRKSAMLDAKAVEQFSVRHSMTRCRACPNTCPMTINRFSDGRRFVTGNRCERGLGGKRVGNDVIDLYAYKYQRVFDYAPLGEAQAPRGAIGVPRALNLFENYPLWFTFLTELGFRVILSSPSSKALLEQGLDTLPSDSICYPAKLANGHVIDLVRQGLTTIFYPCVPYERREFADSHNHFNCPIVTSYPELIRNNIDLLAERGVTLVQPFLSLENRDRLGRRLTEEFAPLGVAPEDVRRALDAGWAEQERFKRDIRQKGQETLEALRLNGGHGIVLAGRPYHVDPEIHHGIPQIITSLGMAVLTEDSVAHLGKIEPPLRVVDQWTYHSRLYRAAAYAATNGNLDVVHMNSFGCGLDSITTDQVQEILEAHGRIYTGIKIDEGNNLGAARIRIRSLRASLAERGRHDPPSPHPGAHPRAYGRVAFTREMRKDYTIIAPQMSPVHFQFFEPALQAIGYNLKILGDVTAGTVDEGLRYVNNDACYPAIIVVGQIIAALRSGEYDPDRTAVMISQTGGCCRATNYISYLRKALHDSGFPNVPVISLNALGMEKASGFRLTLPMLSRLLMGVVYGDLLLQTLLRTRPYEKAPGAAEALYQSWVGRCKSAVCQGDFAGFRKNVHAIVDDFDTLELTGVHKPRIGLVGEILVKFHPGANNDIIKLIEQEGGEAVMLGLMDFLQYCAYDYSYNHARLSKGRLAAVAGNAMIRLLEFYRKDMRKALLRSRRFDAPSSVDQLALGAEPLLARGNQAGEGWLLPAEMVELIGHGVPNIICMQPFACLPNHVVGKGVMKALKARYPNANIAAIDYDAGSSAVNQLNRIKLMLSVAFRNLGEANIGQRPC</sequence>
<feature type="domain" description="ATPase BadF/BadG/BcrA/BcrD type" evidence="1">
    <location>
        <begin position="23"/>
        <end position="275"/>
    </location>
</feature>
<dbReference type="PANTHER" id="PTHR32329">
    <property type="entry name" value="BIFUNCTIONAL PROTEIN [INCLUDES 2-HYDROXYACYL-COA DEHYDRATASE (N-TER) AND ITS ACTIVATOR DOMAIN (C_TERM)-RELATED"/>
    <property type="match status" value="1"/>
</dbReference>
<gene>
    <name evidence="3" type="ORF">KL86PLE_40699</name>
</gene>
<evidence type="ECO:0000259" key="1">
    <source>
        <dbReference type="Pfam" id="PF01869"/>
    </source>
</evidence>
<evidence type="ECO:0000259" key="2">
    <source>
        <dbReference type="Pfam" id="PF09989"/>
    </source>
</evidence>
<organism evidence="3">
    <name type="scientific">uncultured Pleomorphomonas sp</name>
    <dbReference type="NCBI Taxonomy" id="442121"/>
    <lineage>
        <taxon>Bacteria</taxon>
        <taxon>Pseudomonadati</taxon>
        <taxon>Pseudomonadota</taxon>
        <taxon>Alphaproteobacteria</taxon>
        <taxon>Hyphomicrobiales</taxon>
        <taxon>Pleomorphomonadaceae</taxon>
        <taxon>Pleomorphomonas</taxon>
        <taxon>environmental samples</taxon>
    </lineage>
</organism>
<dbReference type="Pfam" id="PF01869">
    <property type="entry name" value="BcrAD_BadFG"/>
    <property type="match status" value="2"/>
</dbReference>
<dbReference type="CDD" id="cd24034">
    <property type="entry name" value="ASKHA_NBD_O66634-like_rpt1"/>
    <property type="match status" value="1"/>
</dbReference>
<dbReference type="PANTHER" id="PTHR32329:SF4">
    <property type="entry name" value="ACTIVATOR OF 2-HYDROXYACYL-COA DEHYDRATASE"/>
    <property type="match status" value="1"/>
</dbReference>
<dbReference type="Pfam" id="PF09989">
    <property type="entry name" value="DUF2229"/>
    <property type="match status" value="1"/>
</dbReference>
<dbReference type="InterPro" id="IPR051805">
    <property type="entry name" value="Dehydratase_Activator_Redct"/>
</dbReference>
<proteinExistence type="predicted"/>
<name>A0A212LH61_9HYPH</name>
<protein>
    <submittedName>
        <fullName evidence="3">Putative CoA-substrate-specific enzyme activase</fullName>
    </submittedName>
</protein>
<feature type="domain" description="DUF2229" evidence="2">
    <location>
        <begin position="692"/>
        <end position="910"/>
    </location>
</feature>
<dbReference type="InterPro" id="IPR002731">
    <property type="entry name" value="ATPase_BadF"/>
</dbReference>
<dbReference type="RefSeq" id="WP_288196931.1">
    <property type="nucleotide sequence ID" value="NZ_LT608334.1"/>
</dbReference>
<evidence type="ECO:0000313" key="3">
    <source>
        <dbReference type="EMBL" id="SCM76894.1"/>
    </source>
</evidence>
<dbReference type="InterPro" id="IPR018709">
    <property type="entry name" value="CoA_activase_DUF2229"/>
</dbReference>
<dbReference type="InterPro" id="IPR043129">
    <property type="entry name" value="ATPase_NBD"/>
</dbReference>
<reference evidence="3" key="1">
    <citation type="submission" date="2016-08" db="EMBL/GenBank/DDBJ databases">
        <authorList>
            <person name="Seilhamer J.J."/>
        </authorList>
    </citation>
    <scope>NUCLEOTIDE SEQUENCE</scope>
    <source>
        <strain evidence="3">86</strain>
    </source>
</reference>
<feature type="domain" description="ATPase BadF/BadG/BcrA/BcrD type" evidence="1">
    <location>
        <begin position="342"/>
        <end position="596"/>
    </location>
</feature>
<dbReference type="CDD" id="cd24035">
    <property type="entry name" value="ASKHA_NBD_O66634-like_rpt2"/>
    <property type="match status" value="1"/>
</dbReference>
<accession>A0A212LH61</accession>
<dbReference type="SUPFAM" id="SSF53067">
    <property type="entry name" value="Actin-like ATPase domain"/>
    <property type="match status" value="2"/>
</dbReference>
<dbReference type="Gene3D" id="3.30.420.40">
    <property type="match status" value="4"/>
</dbReference>